<evidence type="ECO:0000256" key="5">
    <source>
        <dbReference type="ARBA" id="ARBA00022842"/>
    </source>
</evidence>
<comment type="caution">
    <text evidence="8">The sequence shown here is derived from an EMBL/GenBank/DDBJ whole genome shotgun (WGS) entry which is preliminary data.</text>
</comment>
<dbReference type="Gene3D" id="3.30.70.2650">
    <property type="match status" value="1"/>
</dbReference>
<gene>
    <name evidence="8" type="ORF">A2W52_01435</name>
</gene>
<dbReference type="PANTHER" id="PTHR30319:SF1">
    <property type="entry name" value="TRANSCRIPTIONAL REPRESSOR PAAX"/>
    <property type="match status" value="1"/>
</dbReference>
<keyword evidence="1" id="KW-0540">Nuclease</keyword>
<dbReference type="AlphaFoldDB" id="A0A1G2MFZ4"/>
<name>A0A1G2MFZ4_9BACT</name>
<dbReference type="Proteomes" id="UP000176493">
    <property type="component" value="Unassembled WGS sequence"/>
</dbReference>
<keyword evidence="5" id="KW-0460">Magnesium</keyword>
<dbReference type="SUPFAM" id="SSF143430">
    <property type="entry name" value="TTP0101/SSO1404-like"/>
    <property type="match status" value="1"/>
</dbReference>
<dbReference type="GO" id="GO:0004521">
    <property type="term" value="F:RNA endonuclease activity"/>
    <property type="evidence" value="ECO:0007669"/>
    <property type="project" value="InterPro"/>
</dbReference>
<keyword evidence="2" id="KW-0479">Metal-binding</keyword>
<sequence>MGSLEKEIKKKVRLAKIQKAILFTVAAIGALSSPLAAAMILKELKKGGWKTVRRDPRYSVNESLSRLLKSGFVYFEQTDKGKFLRLTKEGGDYLRRRVGVGFGMPKPRKWDGKWRIVIFDIREKRKELREKLRNTLRAIGFIHLQHSVWVCPYDCEDLIALLKADFRIGKDILYIIADKIENDAYLRSHFDLK</sequence>
<dbReference type="Pfam" id="PF20803">
    <property type="entry name" value="PaaX_M"/>
    <property type="match status" value="1"/>
</dbReference>
<proteinExistence type="predicted"/>
<evidence type="ECO:0000256" key="1">
    <source>
        <dbReference type="ARBA" id="ARBA00022722"/>
    </source>
</evidence>
<dbReference type="InterPro" id="IPR021127">
    <property type="entry name" value="CRISPR_associated_Cas2"/>
</dbReference>
<evidence type="ECO:0000256" key="2">
    <source>
        <dbReference type="ARBA" id="ARBA00022723"/>
    </source>
</evidence>
<evidence type="ECO:0000256" key="6">
    <source>
        <dbReference type="ARBA" id="ARBA00023118"/>
    </source>
</evidence>
<protein>
    <submittedName>
        <fullName evidence="8">CRISPR-associated endonuclease Cas2</fullName>
    </submittedName>
</protein>
<dbReference type="EMBL" id="MHRJ01000034">
    <property type="protein sequence ID" value="OHA21961.1"/>
    <property type="molecule type" value="Genomic_DNA"/>
</dbReference>
<dbReference type="NCBIfam" id="TIGR01573">
    <property type="entry name" value="cas2"/>
    <property type="match status" value="1"/>
</dbReference>
<feature type="domain" description="Transcriptional repressor PaaX-like central Cas2-like" evidence="7">
    <location>
        <begin position="108"/>
        <end position="181"/>
    </location>
</feature>
<keyword evidence="4" id="KW-0378">Hydrolase</keyword>
<evidence type="ECO:0000256" key="3">
    <source>
        <dbReference type="ARBA" id="ARBA00022759"/>
    </source>
</evidence>
<evidence type="ECO:0000313" key="8">
    <source>
        <dbReference type="EMBL" id="OHA21961.1"/>
    </source>
</evidence>
<reference evidence="8 9" key="1">
    <citation type="journal article" date="2016" name="Nat. Commun.">
        <title>Thousands of microbial genomes shed light on interconnected biogeochemical processes in an aquifer system.</title>
        <authorList>
            <person name="Anantharaman K."/>
            <person name="Brown C.T."/>
            <person name="Hug L.A."/>
            <person name="Sharon I."/>
            <person name="Castelle C.J."/>
            <person name="Probst A.J."/>
            <person name="Thomas B.C."/>
            <person name="Singh A."/>
            <person name="Wilkins M.J."/>
            <person name="Karaoz U."/>
            <person name="Brodie E.L."/>
            <person name="Williams K.H."/>
            <person name="Hubbard S.S."/>
            <person name="Banfield J.F."/>
        </authorList>
    </citation>
    <scope>NUCLEOTIDE SEQUENCE [LARGE SCALE GENOMIC DNA]</scope>
</reference>
<keyword evidence="3 8" id="KW-0255">Endonuclease</keyword>
<evidence type="ECO:0000256" key="4">
    <source>
        <dbReference type="ARBA" id="ARBA00022801"/>
    </source>
</evidence>
<evidence type="ECO:0000313" key="9">
    <source>
        <dbReference type="Proteomes" id="UP000176493"/>
    </source>
</evidence>
<keyword evidence="6" id="KW-0051">Antiviral defense</keyword>
<accession>A0A1G2MFZ4</accession>
<evidence type="ECO:0000259" key="7">
    <source>
        <dbReference type="Pfam" id="PF20803"/>
    </source>
</evidence>
<dbReference type="GO" id="GO:0043571">
    <property type="term" value="P:maintenance of CRISPR repeat elements"/>
    <property type="evidence" value="ECO:0007669"/>
    <property type="project" value="InterPro"/>
</dbReference>
<dbReference type="InterPro" id="IPR048846">
    <property type="entry name" value="PaaX-like_central"/>
</dbReference>
<dbReference type="PANTHER" id="PTHR30319">
    <property type="entry name" value="PHENYLACETIC ACID REGULATOR-RELATED TRANSCRIPTIONAL REPRESSOR"/>
    <property type="match status" value="1"/>
</dbReference>
<dbReference type="GO" id="GO:0006351">
    <property type="term" value="P:DNA-templated transcription"/>
    <property type="evidence" value="ECO:0007669"/>
    <property type="project" value="TreeGrafter"/>
</dbReference>
<organism evidence="8 9">
    <name type="scientific">Candidatus Taylorbacteria bacterium RIFCSPHIGHO2_02_49_25</name>
    <dbReference type="NCBI Taxonomy" id="1802305"/>
    <lineage>
        <taxon>Bacteria</taxon>
        <taxon>Candidatus Tayloriibacteriota</taxon>
    </lineage>
</organism>